<dbReference type="EMBL" id="CAFBOS010000317">
    <property type="protein sequence ID" value="CAB5026990.1"/>
    <property type="molecule type" value="Genomic_DNA"/>
</dbReference>
<evidence type="ECO:0000313" key="3">
    <source>
        <dbReference type="EMBL" id="CAB4836915.1"/>
    </source>
</evidence>
<reference evidence="4" key="1">
    <citation type="submission" date="2020-05" db="EMBL/GenBank/DDBJ databases">
        <authorList>
            <person name="Chiriac C."/>
            <person name="Salcher M."/>
            <person name="Ghai R."/>
            <person name="Kavagutti S V."/>
        </authorList>
    </citation>
    <scope>NUCLEOTIDE SEQUENCE</scope>
</reference>
<dbReference type="InterPro" id="IPR001296">
    <property type="entry name" value="Glyco_trans_1"/>
</dbReference>
<accession>A0A6J7IF91</accession>
<feature type="domain" description="Glycosyl transferase family 1" evidence="1">
    <location>
        <begin position="213"/>
        <end position="372"/>
    </location>
</feature>
<dbReference type="AlphaFoldDB" id="A0A6J7IF91"/>
<evidence type="ECO:0000259" key="2">
    <source>
        <dbReference type="Pfam" id="PF13439"/>
    </source>
</evidence>
<sequence>MQRLAVLSLHTSPLLQPGQGDAGGMNVYVRELVSSLAQAGVDSTVYVRRWHDELPPVVEVEPGFRVVHVPAGPSALPKEALPGVIDEFTDWVALDLERRERVDALHANYWLSGVAGHRLKHELDLPLVSVFHTLARVKADIGEAEPQRRIDAEFDVIGCSDAILANARAEAEQLVDFYHADPSRIEIVPPGVDHAFFSPGDKRGARLALGLGDHPVLVFVGRIQLLKGVDVAVGALAALQRPDAVLIVIGGASGAEGDAEVQRLHALVDDLGVRDQVRFIEAQPHHALSTYYRAADVCLVPSRAESFGLVALEAAACGVPVVAAAVGGLRTLVEHGETGFLIDSRDPQVYAKHIEAVLASPSYAHTLSRNATTLASGYTWSITAARLRRLYGDLASREPVKCAARR</sequence>
<dbReference type="PANTHER" id="PTHR45947:SF3">
    <property type="entry name" value="SULFOQUINOVOSYL TRANSFERASE SQD2"/>
    <property type="match status" value="1"/>
</dbReference>
<proteinExistence type="predicted"/>
<dbReference type="Pfam" id="PF00534">
    <property type="entry name" value="Glycos_transf_1"/>
    <property type="match status" value="1"/>
</dbReference>
<dbReference type="Gene3D" id="3.40.50.2000">
    <property type="entry name" value="Glycogen Phosphorylase B"/>
    <property type="match status" value="2"/>
</dbReference>
<dbReference type="EMBL" id="CAFABA010000263">
    <property type="protein sequence ID" value="CAB4836915.1"/>
    <property type="molecule type" value="Genomic_DNA"/>
</dbReference>
<protein>
    <submittedName>
        <fullName evidence="4">Unannotated protein</fullName>
    </submittedName>
</protein>
<feature type="domain" description="Glycosyltransferase subfamily 4-like N-terminal" evidence="2">
    <location>
        <begin position="23"/>
        <end position="195"/>
    </location>
</feature>
<dbReference type="EMBL" id="CAFBMH010000133">
    <property type="protein sequence ID" value="CAB4929619.1"/>
    <property type="molecule type" value="Genomic_DNA"/>
</dbReference>
<gene>
    <name evidence="3" type="ORF">UFOPK3139_03361</name>
    <name evidence="4" type="ORF">UFOPK3543_02580</name>
    <name evidence="5" type="ORF">UFOPK3967_03129</name>
</gene>
<dbReference type="PANTHER" id="PTHR45947">
    <property type="entry name" value="SULFOQUINOVOSYL TRANSFERASE SQD2"/>
    <property type="match status" value="1"/>
</dbReference>
<evidence type="ECO:0000313" key="5">
    <source>
        <dbReference type="EMBL" id="CAB5026990.1"/>
    </source>
</evidence>
<dbReference type="GO" id="GO:0016757">
    <property type="term" value="F:glycosyltransferase activity"/>
    <property type="evidence" value="ECO:0007669"/>
    <property type="project" value="InterPro"/>
</dbReference>
<dbReference type="InterPro" id="IPR028098">
    <property type="entry name" value="Glyco_trans_4-like_N"/>
</dbReference>
<dbReference type="InterPro" id="IPR050194">
    <property type="entry name" value="Glycosyltransferase_grp1"/>
</dbReference>
<dbReference type="SUPFAM" id="SSF53756">
    <property type="entry name" value="UDP-Glycosyltransferase/glycogen phosphorylase"/>
    <property type="match status" value="1"/>
</dbReference>
<evidence type="ECO:0000259" key="1">
    <source>
        <dbReference type="Pfam" id="PF00534"/>
    </source>
</evidence>
<evidence type="ECO:0000313" key="4">
    <source>
        <dbReference type="EMBL" id="CAB4929619.1"/>
    </source>
</evidence>
<organism evidence="4">
    <name type="scientific">freshwater metagenome</name>
    <dbReference type="NCBI Taxonomy" id="449393"/>
    <lineage>
        <taxon>unclassified sequences</taxon>
        <taxon>metagenomes</taxon>
        <taxon>ecological metagenomes</taxon>
    </lineage>
</organism>
<dbReference type="Pfam" id="PF13439">
    <property type="entry name" value="Glyco_transf_4"/>
    <property type="match status" value="1"/>
</dbReference>
<name>A0A6J7IF91_9ZZZZ</name>